<feature type="transmembrane region" description="Helical" evidence="2">
    <location>
        <begin position="127"/>
        <end position="143"/>
    </location>
</feature>
<feature type="compositionally biased region" description="Pro residues" evidence="1">
    <location>
        <begin position="46"/>
        <end position="57"/>
    </location>
</feature>
<feature type="transmembrane region" description="Helical" evidence="2">
    <location>
        <begin position="502"/>
        <end position="521"/>
    </location>
</feature>
<evidence type="ECO:0000256" key="2">
    <source>
        <dbReference type="SAM" id="Phobius"/>
    </source>
</evidence>
<dbReference type="EMBL" id="RDBF01000009">
    <property type="protein sequence ID" value="RLV55256.1"/>
    <property type="molecule type" value="Genomic_DNA"/>
</dbReference>
<proteinExistence type="predicted"/>
<dbReference type="Proteomes" id="UP000282515">
    <property type="component" value="Unassembled WGS sequence"/>
</dbReference>
<name>A0A3L8PIM1_9ACTN</name>
<feature type="transmembrane region" description="Helical" evidence="2">
    <location>
        <begin position="661"/>
        <end position="680"/>
    </location>
</feature>
<keyword evidence="2" id="KW-0812">Transmembrane</keyword>
<feature type="transmembrane region" description="Helical" evidence="2">
    <location>
        <begin position="633"/>
        <end position="652"/>
    </location>
</feature>
<feature type="transmembrane region" description="Helical" evidence="2">
    <location>
        <begin position="304"/>
        <end position="322"/>
    </location>
</feature>
<gene>
    <name evidence="3" type="ORF">D9V41_12205</name>
</gene>
<keyword evidence="2" id="KW-1133">Transmembrane helix</keyword>
<feature type="transmembrane region" description="Helical" evidence="2">
    <location>
        <begin position="69"/>
        <end position="90"/>
    </location>
</feature>
<reference evidence="3 4" key="1">
    <citation type="submission" date="2018-10" db="EMBL/GenBank/DDBJ databases">
        <title>Aeromicrobium sp. 9W16Y-2 whole genome shotgun sequence.</title>
        <authorList>
            <person name="Li F."/>
        </authorList>
    </citation>
    <scope>NUCLEOTIDE SEQUENCE [LARGE SCALE GENOMIC DNA]</scope>
    <source>
        <strain evidence="3 4">9W16Y-2</strain>
    </source>
</reference>
<evidence type="ECO:0008006" key="5">
    <source>
        <dbReference type="Google" id="ProtNLM"/>
    </source>
</evidence>
<evidence type="ECO:0000313" key="4">
    <source>
        <dbReference type="Proteomes" id="UP000282515"/>
    </source>
</evidence>
<keyword evidence="4" id="KW-1185">Reference proteome</keyword>
<feature type="transmembrane region" description="Helical" evidence="2">
    <location>
        <begin position="608"/>
        <end position="627"/>
    </location>
</feature>
<feature type="transmembrane region" description="Helical" evidence="2">
    <location>
        <begin position="736"/>
        <end position="755"/>
    </location>
</feature>
<feature type="transmembrane region" description="Helical" evidence="2">
    <location>
        <begin position="187"/>
        <end position="209"/>
    </location>
</feature>
<feature type="transmembrane region" description="Helical" evidence="2">
    <location>
        <begin position="686"/>
        <end position="704"/>
    </location>
</feature>
<evidence type="ECO:0000256" key="1">
    <source>
        <dbReference type="SAM" id="MobiDB-lite"/>
    </source>
</evidence>
<feature type="transmembrane region" description="Helical" evidence="2">
    <location>
        <begin position="379"/>
        <end position="397"/>
    </location>
</feature>
<feature type="transmembrane region" description="Helical" evidence="2">
    <location>
        <begin position="96"/>
        <end position="115"/>
    </location>
</feature>
<feature type="transmembrane region" description="Helical" evidence="2">
    <location>
        <begin position="158"/>
        <end position="175"/>
    </location>
</feature>
<feature type="transmembrane region" description="Helical" evidence="2">
    <location>
        <begin position="215"/>
        <end position="235"/>
    </location>
</feature>
<feature type="transmembrane region" description="Helical" evidence="2">
    <location>
        <begin position="533"/>
        <end position="552"/>
    </location>
</feature>
<dbReference type="InterPro" id="IPR058062">
    <property type="entry name" value="SCO7613_C"/>
</dbReference>
<feature type="transmembrane region" description="Helical" evidence="2">
    <location>
        <begin position="409"/>
        <end position="429"/>
    </location>
</feature>
<feature type="transmembrane region" description="Helical" evidence="2">
    <location>
        <begin position="242"/>
        <end position="262"/>
    </location>
</feature>
<feature type="transmembrane region" description="Helical" evidence="2">
    <location>
        <begin position="274"/>
        <end position="297"/>
    </location>
</feature>
<organism evidence="3 4">
    <name type="scientific">Aeromicrobium phragmitis</name>
    <dbReference type="NCBI Taxonomy" id="2478914"/>
    <lineage>
        <taxon>Bacteria</taxon>
        <taxon>Bacillati</taxon>
        <taxon>Actinomycetota</taxon>
        <taxon>Actinomycetes</taxon>
        <taxon>Propionibacteriales</taxon>
        <taxon>Nocardioidaceae</taxon>
        <taxon>Aeromicrobium</taxon>
    </lineage>
</organism>
<dbReference type="NCBIfam" id="NF047321">
    <property type="entry name" value="SCO7613_CTERM"/>
    <property type="match status" value="1"/>
</dbReference>
<dbReference type="AlphaFoldDB" id="A0A3L8PIM1"/>
<sequence length="771" mass="78169">MERVDALVAEARKVRPQPPAAPVATPAPTGAPVPAAPMTPQATAFPPFPATAPPRPTSAPRTGLDAGSVILGLGALLLLVAATIFISVSWDRLGLFGRSMVLFAATVAAAAAAAFTTRRRLSASAEALWAVGFGLLTLDWFAARAEGLFALDVVPGEIHLGGWAVLLALLALPVARLGRTRLGRHLVLPQIYAGVAPWIAVPAVLFYLWSDADWTAFWSGAVAGLLAALVVTLAWRLRARIALWIAVPLGAAVVPFLVIAALTEAFTSPDLDGLVLNGHGAPLAVIAVGSAVAALVLPRGASGAAAVALTAVGILVLTAVVGESSATIAAIVAAVIIALGSIVVRGASVWARGAHAALVTAAGGALLVVLAGWSGDVVTPVAVAALSVGVAAAAWGAHRWTSIALPRPLLRPVVVSILLVGLMATMGAAELPASAQAAVAIAAAVVVAWRLARGTRVEQWIGPAALLVALLPASSNDGVAAWSYAIVAAALAILAATTRWDLLAAVSGVLAALTAAGAGVALSSSAGLDARGVSLWLTLTGVAAFGIASWYLESPVRRLPLEATAGVVAFAGVLAGLDVQDASWAALLFLVLALTLFAAAADVADRRWCAVPAVVLAVLSWICFIVGEEITSVEAFTVPLAAVALGIGGWFLRRDASVRTVPALGVGLALAVLPSLPQALADPTGLRAVLLGLAALVALAVGGWRSWQAPFVVGVVVLALLVIVNLWPLAMAVQRWALFGLLGIALLVIGVTWEARVRQGRAALRVVASMR</sequence>
<keyword evidence="2" id="KW-0472">Membrane</keyword>
<feature type="transmembrane region" description="Helical" evidence="2">
    <location>
        <begin position="328"/>
        <end position="347"/>
    </location>
</feature>
<comment type="caution">
    <text evidence="3">The sequence shown here is derived from an EMBL/GenBank/DDBJ whole genome shotgun (WGS) entry which is preliminary data.</text>
</comment>
<feature type="region of interest" description="Disordered" evidence="1">
    <location>
        <begin position="11"/>
        <end position="60"/>
    </location>
</feature>
<accession>A0A3L8PIM1</accession>
<feature type="transmembrane region" description="Helical" evidence="2">
    <location>
        <begin position="354"/>
        <end position="373"/>
    </location>
</feature>
<protein>
    <recommendedName>
        <fullName evidence="5">DUF2157 domain-containing protein</fullName>
    </recommendedName>
</protein>
<feature type="transmembrane region" description="Helical" evidence="2">
    <location>
        <begin position="711"/>
        <end position="730"/>
    </location>
</feature>
<feature type="transmembrane region" description="Helical" evidence="2">
    <location>
        <begin position="559"/>
        <end position="577"/>
    </location>
</feature>
<evidence type="ECO:0000313" key="3">
    <source>
        <dbReference type="EMBL" id="RLV55256.1"/>
    </source>
</evidence>
<feature type="transmembrane region" description="Helical" evidence="2">
    <location>
        <begin position="481"/>
        <end position="497"/>
    </location>
</feature>
<feature type="transmembrane region" description="Helical" evidence="2">
    <location>
        <begin position="583"/>
        <end position="601"/>
    </location>
</feature>